<accession>A0A913XE12</accession>
<dbReference type="InterPro" id="IPR003165">
    <property type="entry name" value="Piwi"/>
</dbReference>
<feature type="domain" description="Piwi" evidence="1">
    <location>
        <begin position="313"/>
        <end position="470"/>
    </location>
</feature>
<dbReference type="OrthoDB" id="10252740at2759"/>
<keyword evidence="3" id="KW-1185">Reference proteome</keyword>
<dbReference type="Pfam" id="PF02171">
    <property type="entry name" value="Piwi"/>
    <property type="match status" value="2"/>
</dbReference>
<evidence type="ECO:0000313" key="2">
    <source>
        <dbReference type="EnsemblMetazoa" id="XP_020903024.2"/>
    </source>
</evidence>
<dbReference type="SMART" id="SM00950">
    <property type="entry name" value="Piwi"/>
    <property type="match status" value="1"/>
</dbReference>
<dbReference type="RefSeq" id="XP_020903024.2">
    <property type="nucleotide sequence ID" value="XM_021047365.2"/>
</dbReference>
<dbReference type="Gene3D" id="2.170.260.10">
    <property type="entry name" value="paz domain"/>
    <property type="match status" value="1"/>
</dbReference>
<dbReference type="InterPro" id="IPR036085">
    <property type="entry name" value="PAZ_dom_sf"/>
</dbReference>
<dbReference type="PROSITE" id="PS50822">
    <property type="entry name" value="PIWI"/>
    <property type="match status" value="2"/>
</dbReference>
<dbReference type="PANTHER" id="PTHR22891">
    <property type="entry name" value="EUKARYOTIC TRANSLATION INITIATION FACTOR 2C"/>
    <property type="match status" value="1"/>
</dbReference>
<dbReference type="AlphaFoldDB" id="A0A913XE12"/>
<dbReference type="OMA" id="YMELANN"/>
<organism evidence="2 3">
    <name type="scientific">Exaiptasia diaphana</name>
    <name type="common">Tropical sea anemone</name>
    <name type="synonym">Aiptasia pulchella</name>
    <dbReference type="NCBI Taxonomy" id="2652724"/>
    <lineage>
        <taxon>Eukaryota</taxon>
        <taxon>Metazoa</taxon>
        <taxon>Cnidaria</taxon>
        <taxon>Anthozoa</taxon>
        <taxon>Hexacorallia</taxon>
        <taxon>Actiniaria</taxon>
        <taxon>Aiptasiidae</taxon>
        <taxon>Exaiptasia</taxon>
    </lineage>
</organism>
<dbReference type="GO" id="GO:0003723">
    <property type="term" value="F:RNA binding"/>
    <property type="evidence" value="ECO:0007669"/>
    <property type="project" value="InterPro"/>
</dbReference>
<dbReference type="SUPFAM" id="SSF101690">
    <property type="entry name" value="PAZ domain"/>
    <property type="match status" value="1"/>
</dbReference>
<dbReference type="InterPro" id="IPR012337">
    <property type="entry name" value="RNaseH-like_sf"/>
</dbReference>
<dbReference type="InterPro" id="IPR036397">
    <property type="entry name" value="RNaseH_sf"/>
</dbReference>
<dbReference type="SMART" id="SM00949">
    <property type="entry name" value="PAZ"/>
    <property type="match status" value="1"/>
</dbReference>
<proteinExistence type="predicted"/>
<sequence>MFINIHVFILSRKAYNIEIKDHGQPLLVHRPKKKDNEQGGRRGRQSLEIICLIPELCSMTGLTDTIRSDFRVMKDIAAHTRVGPMQRLDAMKKFMQNINSTPEALEQLSNWGLRLDQNALQTEGRHFQPEQIRFLNSSCSAGNEADWGREATRQKVISAVDLHSWMVLFCKKDQSKALEFISMMKQVTPSLGIRVSDPTMVEVRDDRTETYLRNIRENLHPRIQMVVIIFPTSRDDRYAAVKKLCCVESPVPSQVINARTISQQNKLRSVTQKIALQINVKLGGTLWGVDIPSVSGPAVTHPFTFLSVNNTLPQRIVVFRDGVGDGQLKIVAGYEVEQLSECFALFGEAYVPKMTVIVVQKRINTRLFLSEGRGPQSRLANPGPGTVLDHTITRKDWYDFFLVSQHVRQGTVTPTHYVVVHDTSKWKPDIVQKLTYKLTHLYYNWPGTVSVPAPCQYAHKLAFQVGQSIHAEPSHDLSDRLFFL</sequence>
<dbReference type="EnsemblMetazoa" id="XM_021047365.2">
    <property type="protein sequence ID" value="XP_020903024.2"/>
    <property type="gene ID" value="LOC110241504"/>
</dbReference>
<dbReference type="Gene3D" id="3.30.420.10">
    <property type="entry name" value="Ribonuclease H-like superfamily/Ribonuclease H"/>
    <property type="match status" value="1"/>
</dbReference>
<reference evidence="2" key="1">
    <citation type="submission" date="2022-11" db="UniProtKB">
        <authorList>
            <consortium name="EnsemblMetazoa"/>
        </authorList>
    </citation>
    <scope>IDENTIFICATION</scope>
</reference>
<dbReference type="KEGG" id="epa:110241504"/>
<evidence type="ECO:0000313" key="3">
    <source>
        <dbReference type="Proteomes" id="UP000887567"/>
    </source>
</evidence>
<dbReference type="SUPFAM" id="SSF53098">
    <property type="entry name" value="Ribonuclease H-like"/>
    <property type="match status" value="1"/>
</dbReference>
<dbReference type="Proteomes" id="UP000887567">
    <property type="component" value="Unplaced"/>
</dbReference>
<evidence type="ECO:0000259" key="1">
    <source>
        <dbReference type="PROSITE" id="PS50822"/>
    </source>
</evidence>
<dbReference type="Gene3D" id="3.40.50.2300">
    <property type="match status" value="1"/>
</dbReference>
<dbReference type="InterPro" id="IPR003100">
    <property type="entry name" value="PAZ_dom"/>
</dbReference>
<feature type="domain" description="Piwi" evidence="1">
    <location>
        <begin position="225"/>
        <end position="287"/>
    </location>
</feature>
<dbReference type="Pfam" id="PF02170">
    <property type="entry name" value="PAZ"/>
    <property type="match status" value="1"/>
</dbReference>
<name>A0A913XE12_EXADI</name>
<dbReference type="CDD" id="cd04658">
    <property type="entry name" value="Piwi_piwi-like_Euk"/>
    <property type="match status" value="1"/>
</dbReference>
<dbReference type="GeneID" id="110241504"/>
<protein>
    <recommendedName>
        <fullName evidence="1">Piwi domain-containing protein</fullName>
    </recommendedName>
</protein>